<comment type="caution">
    <text evidence="4">The sequence shown here is derived from an EMBL/GenBank/DDBJ whole genome shotgun (WGS) entry which is preliminary data.</text>
</comment>
<evidence type="ECO:0000313" key="4">
    <source>
        <dbReference type="EMBL" id="NIK87926.1"/>
    </source>
</evidence>
<reference evidence="4 5" key="1">
    <citation type="submission" date="2020-03" db="EMBL/GenBank/DDBJ databases">
        <title>Genomic Encyclopedia of Type Strains, Phase IV (KMG-IV): sequencing the most valuable type-strain genomes for metagenomic binning, comparative biology and taxonomic classification.</title>
        <authorList>
            <person name="Goeker M."/>
        </authorList>
    </citation>
    <scope>NUCLEOTIDE SEQUENCE [LARGE SCALE GENOMIC DNA]</scope>
    <source>
        <strain evidence="4 5">DSM 19867</strain>
    </source>
</reference>
<sequence length="247" mass="26946">MILTCPACTTRYEVDAAKFPAAGRNVRCVKCSHVWHAMPESEEDPDSIFAAPEPVARQPEPEPTPRGPQIRTPEIRDPEPQDDDAAGHDQASAAPKAEPWYTKKTFVTAGWGALGVFVLLIGIVGVGFRHTVVDLWPKSASLYSHLGLKAAQAGLKLAETRTREAAQNGQVVLTVSGAVTNVTDRELPVPQIRVGLVDRDKRELYHWTVAPHVLVLKPGQSTQFETRLSNPPQGASNYEIRFAKAGE</sequence>
<evidence type="ECO:0000313" key="5">
    <source>
        <dbReference type="Proteomes" id="UP000570514"/>
    </source>
</evidence>
<dbReference type="NCBIfam" id="TIGR02098">
    <property type="entry name" value="MJ0042_CXXC"/>
    <property type="match status" value="1"/>
</dbReference>
<dbReference type="AlphaFoldDB" id="A0A846MWZ2"/>
<keyword evidence="2" id="KW-0812">Transmembrane</keyword>
<gene>
    <name evidence="4" type="ORF">FHS83_001244</name>
</gene>
<name>A0A846MWZ2_9PROT</name>
<keyword evidence="2" id="KW-0472">Membrane</keyword>
<dbReference type="EMBL" id="JAASRM010000001">
    <property type="protein sequence ID" value="NIK87926.1"/>
    <property type="molecule type" value="Genomic_DNA"/>
</dbReference>
<keyword evidence="5" id="KW-1185">Reference proteome</keyword>
<protein>
    <submittedName>
        <fullName evidence="4">Putative Zn finger-like uncharacterized protein</fullName>
    </submittedName>
</protein>
<dbReference type="Proteomes" id="UP000570514">
    <property type="component" value="Unassembled WGS sequence"/>
</dbReference>
<evidence type="ECO:0000256" key="1">
    <source>
        <dbReference type="SAM" id="MobiDB-lite"/>
    </source>
</evidence>
<dbReference type="RefSeq" id="WP_167085305.1">
    <property type="nucleotide sequence ID" value="NZ_BAAADC010000001.1"/>
</dbReference>
<feature type="domain" description="Zinc finger/thioredoxin putative" evidence="3">
    <location>
        <begin position="1"/>
        <end position="35"/>
    </location>
</feature>
<feature type="region of interest" description="Disordered" evidence="1">
    <location>
        <begin position="53"/>
        <end position="96"/>
    </location>
</feature>
<feature type="transmembrane region" description="Helical" evidence="2">
    <location>
        <begin position="106"/>
        <end position="128"/>
    </location>
</feature>
<dbReference type="NCBIfam" id="NF038353">
    <property type="entry name" value="FxLYD_dom"/>
    <property type="match status" value="1"/>
</dbReference>
<proteinExistence type="predicted"/>
<dbReference type="Pfam" id="PF13717">
    <property type="entry name" value="Zn_ribbon_4"/>
    <property type="match status" value="1"/>
</dbReference>
<keyword evidence="2" id="KW-1133">Transmembrane helix</keyword>
<accession>A0A846MWZ2</accession>
<evidence type="ECO:0000256" key="2">
    <source>
        <dbReference type="SAM" id="Phobius"/>
    </source>
</evidence>
<organism evidence="4 5">
    <name type="scientific">Rhizomicrobium palustre</name>
    <dbReference type="NCBI Taxonomy" id="189966"/>
    <lineage>
        <taxon>Bacteria</taxon>
        <taxon>Pseudomonadati</taxon>
        <taxon>Pseudomonadota</taxon>
        <taxon>Alphaproteobacteria</taxon>
        <taxon>Micropepsales</taxon>
        <taxon>Micropepsaceae</taxon>
        <taxon>Rhizomicrobium</taxon>
    </lineage>
</organism>
<evidence type="ECO:0000259" key="3">
    <source>
        <dbReference type="Pfam" id="PF13717"/>
    </source>
</evidence>
<dbReference type="InterPro" id="IPR011723">
    <property type="entry name" value="Znf/thioredoxin_put"/>
</dbReference>
<dbReference type="InterPro" id="IPR047676">
    <property type="entry name" value="FxLYD_dom"/>
</dbReference>